<evidence type="ECO:0000256" key="4">
    <source>
        <dbReference type="PIRSR" id="PIRSR006806-1"/>
    </source>
</evidence>
<accession>A0A951UM00</accession>
<dbReference type="PANTHER" id="PTHR23407:SF1">
    <property type="entry name" value="5-FORMYLTETRAHYDROFOLATE CYCLO-LIGASE"/>
    <property type="match status" value="1"/>
</dbReference>
<reference evidence="6" key="1">
    <citation type="submission" date="2021-05" db="EMBL/GenBank/DDBJ databases">
        <authorList>
            <person name="Pietrasiak N."/>
            <person name="Ward R."/>
            <person name="Stajich J.E."/>
            <person name="Kurbessoian T."/>
        </authorList>
    </citation>
    <scope>NUCLEOTIDE SEQUENCE</scope>
    <source>
        <strain evidence="6">UHER 2000/2452</strain>
    </source>
</reference>
<reference evidence="6" key="2">
    <citation type="journal article" date="2022" name="Microbiol. Resour. Announc.">
        <title>Metagenome Sequencing to Explore Phylogenomics of Terrestrial Cyanobacteria.</title>
        <authorList>
            <person name="Ward R.D."/>
            <person name="Stajich J.E."/>
            <person name="Johansen J.R."/>
            <person name="Huntemann M."/>
            <person name="Clum A."/>
            <person name="Foster B."/>
            <person name="Foster B."/>
            <person name="Roux S."/>
            <person name="Palaniappan K."/>
            <person name="Varghese N."/>
            <person name="Mukherjee S."/>
            <person name="Reddy T.B.K."/>
            <person name="Daum C."/>
            <person name="Copeland A."/>
            <person name="Chen I.A."/>
            <person name="Ivanova N.N."/>
            <person name="Kyrpides N.C."/>
            <person name="Shapiro N."/>
            <person name="Eloe-Fadrosh E.A."/>
            <person name="Pietrasiak N."/>
        </authorList>
    </citation>
    <scope>NUCLEOTIDE SEQUENCE</scope>
    <source>
        <strain evidence="6">UHER 2000/2452</strain>
    </source>
</reference>
<dbReference type="EC" id="6.3.3.2" evidence="5"/>
<keyword evidence="5" id="KW-0479">Metal-binding</keyword>
<dbReference type="InterPro" id="IPR002698">
    <property type="entry name" value="FTHF_cligase"/>
</dbReference>
<feature type="binding site" evidence="4">
    <location>
        <begin position="146"/>
        <end position="154"/>
    </location>
    <ligand>
        <name>ATP</name>
        <dbReference type="ChEBI" id="CHEBI:30616"/>
    </ligand>
</feature>
<dbReference type="InterPro" id="IPR024185">
    <property type="entry name" value="FTHF_cligase-like_sf"/>
</dbReference>
<evidence type="ECO:0000256" key="1">
    <source>
        <dbReference type="ARBA" id="ARBA00010638"/>
    </source>
</evidence>
<organism evidence="6 7">
    <name type="scientific">Drouetiella hepatica Uher 2000/2452</name>
    <dbReference type="NCBI Taxonomy" id="904376"/>
    <lineage>
        <taxon>Bacteria</taxon>
        <taxon>Bacillati</taxon>
        <taxon>Cyanobacteriota</taxon>
        <taxon>Cyanophyceae</taxon>
        <taxon>Oculatellales</taxon>
        <taxon>Oculatellaceae</taxon>
        <taxon>Drouetiella</taxon>
    </lineage>
</organism>
<dbReference type="PANTHER" id="PTHR23407">
    <property type="entry name" value="ATPASE INHIBITOR/5-FORMYLTETRAHYDROFOLATE CYCLO-LIGASE"/>
    <property type="match status" value="1"/>
</dbReference>
<comment type="caution">
    <text evidence="6">The sequence shown here is derived from an EMBL/GenBank/DDBJ whole genome shotgun (WGS) entry which is preliminary data.</text>
</comment>
<evidence type="ECO:0000256" key="2">
    <source>
        <dbReference type="ARBA" id="ARBA00022741"/>
    </source>
</evidence>
<feature type="binding site" evidence="4">
    <location>
        <position position="64"/>
    </location>
    <ligand>
        <name>substrate</name>
    </ligand>
</feature>
<evidence type="ECO:0000256" key="5">
    <source>
        <dbReference type="RuleBase" id="RU361279"/>
    </source>
</evidence>
<dbReference type="Gene3D" id="3.40.50.10420">
    <property type="entry name" value="NagB/RpiA/CoA transferase-like"/>
    <property type="match status" value="1"/>
</dbReference>
<dbReference type="NCBIfam" id="TIGR02727">
    <property type="entry name" value="MTHFS_bact"/>
    <property type="match status" value="1"/>
</dbReference>
<dbReference type="SUPFAM" id="SSF100950">
    <property type="entry name" value="NagB/RpiA/CoA transferase-like"/>
    <property type="match status" value="1"/>
</dbReference>
<keyword evidence="6" id="KW-0436">Ligase</keyword>
<dbReference type="GO" id="GO:0009396">
    <property type="term" value="P:folic acid-containing compound biosynthetic process"/>
    <property type="evidence" value="ECO:0007669"/>
    <property type="project" value="TreeGrafter"/>
</dbReference>
<keyword evidence="2 4" id="KW-0547">Nucleotide-binding</keyword>
<protein>
    <recommendedName>
        <fullName evidence="5">5-formyltetrahydrofolate cyclo-ligase</fullName>
        <ecNumber evidence="5">6.3.3.2</ecNumber>
    </recommendedName>
</protein>
<feature type="binding site" evidence="4">
    <location>
        <begin position="13"/>
        <end position="17"/>
    </location>
    <ligand>
        <name>ATP</name>
        <dbReference type="ChEBI" id="CHEBI:30616"/>
    </ligand>
</feature>
<dbReference type="GO" id="GO:0046872">
    <property type="term" value="F:metal ion binding"/>
    <property type="evidence" value="ECO:0007669"/>
    <property type="project" value="UniProtKB-KW"/>
</dbReference>
<keyword evidence="3 4" id="KW-0067">ATP-binding</keyword>
<dbReference type="Pfam" id="PF01812">
    <property type="entry name" value="5-FTHF_cyc-lig"/>
    <property type="match status" value="1"/>
</dbReference>
<dbReference type="PIRSF" id="PIRSF006806">
    <property type="entry name" value="FTHF_cligase"/>
    <property type="match status" value="1"/>
</dbReference>
<keyword evidence="5" id="KW-0460">Magnesium</keyword>
<dbReference type="EMBL" id="JAHHHD010000009">
    <property type="protein sequence ID" value="MBW4659091.1"/>
    <property type="molecule type" value="Genomic_DNA"/>
</dbReference>
<proteinExistence type="inferred from homology"/>
<dbReference type="GO" id="GO:0035999">
    <property type="term" value="P:tetrahydrofolate interconversion"/>
    <property type="evidence" value="ECO:0007669"/>
    <property type="project" value="TreeGrafter"/>
</dbReference>
<dbReference type="GO" id="GO:0030272">
    <property type="term" value="F:5-formyltetrahydrofolate cyclo-ligase activity"/>
    <property type="evidence" value="ECO:0007669"/>
    <property type="project" value="UniProtKB-EC"/>
</dbReference>
<sequence>MNSEAQSQNQVQKATLRRSLLQTRLSLAQKSWREQSDRLCVHLQSCDRFLQARTVLSYVSIRQEPDLSPLLHLPRQDLQKKDLQKKWGLPRCMGKSLSWHIWSPDRPLVAGAYGIPEPDSDCPTVDPEGVDLILVPAVACDRRGYRLGYGGGFYDRLLSSPAWSAKPTIGIVFEFARVPELAIDPWDLPLDAVCTEAGLYEAIREQ</sequence>
<dbReference type="Proteomes" id="UP000757435">
    <property type="component" value="Unassembled WGS sequence"/>
</dbReference>
<evidence type="ECO:0000313" key="6">
    <source>
        <dbReference type="EMBL" id="MBW4659091.1"/>
    </source>
</evidence>
<comment type="cofactor">
    <cofactor evidence="5">
        <name>Mg(2+)</name>
        <dbReference type="ChEBI" id="CHEBI:18420"/>
    </cofactor>
</comment>
<feature type="binding site" evidence="4">
    <location>
        <position position="59"/>
    </location>
    <ligand>
        <name>substrate</name>
    </ligand>
</feature>
<dbReference type="InterPro" id="IPR037171">
    <property type="entry name" value="NagB/RpiA_transferase-like"/>
</dbReference>
<gene>
    <name evidence="6" type="ORF">KME15_10485</name>
</gene>
<comment type="similarity">
    <text evidence="1 5">Belongs to the 5-formyltetrahydrofolate cyclo-ligase family.</text>
</comment>
<comment type="catalytic activity">
    <reaction evidence="5">
        <text>(6S)-5-formyl-5,6,7,8-tetrahydrofolate + ATP = (6R)-5,10-methenyltetrahydrofolate + ADP + phosphate</text>
        <dbReference type="Rhea" id="RHEA:10488"/>
        <dbReference type="ChEBI" id="CHEBI:30616"/>
        <dbReference type="ChEBI" id="CHEBI:43474"/>
        <dbReference type="ChEBI" id="CHEBI:57455"/>
        <dbReference type="ChEBI" id="CHEBI:57457"/>
        <dbReference type="ChEBI" id="CHEBI:456216"/>
        <dbReference type="EC" id="6.3.3.2"/>
    </reaction>
</comment>
<name>A0A951UM00_9CYAN</name>
<dbReference type="GO" id="GO:0005524">
    <property type="term" value="F:ATP binding"/>
    <property type="evidence" value="ECO:0007669"/>
    <property type="project" value="UniProtKB-KW"/>
</dbReference>
<evidence type="ECO:0000313" key="7">
    <source>
        <dbReference type="Proteomes" id="UP000757435"/>
    </source>
</evidence>
<evidence type="ECO:0000256" key="3">
    <source>
        <dbReference type="ARBA" id="ARBA00022840"/>
    </source>
</evidence>
<dbReference type="AlphaFoldDB" id="A0A951UM00"/>